<name>A0ABD3RBF8_9STRA</name>
<evidence type="ECO:0000313" key="3">
    <source>
        <dbReference type="Proteomes" id="UP001530377"/>
    </source>
</evidence>
<feature type="compositionally biased region" description="Polar residues" evidence="1">
    <location>
        <begin position="257"/>
        <end position="270"/>
    </location>
</feature>
<keyword evidence="3" id="KW-1185">Reference proteome</keyword>
<dbReference type="Proteomes" id="UP001530377">
    <property type="component" value="Unassembled WGS sequence"/>
</dbReference>
<evidence type="ECO:0000256" key="1">
    <source>
        <dbReference type="SAM" id="MobiDB-lite"/>
    </source>
</evidence>
<dbReference type="AlphaFoldDB" id="A0ABD3RBF8"/>
<reference evidence="2 3" key="1">
    <citation type="submission" date="2024-10" db="EMBL/GenBank/DDBJ databases">
        <title>Updated reference genomes for cyclostephanoid diatoms.</title>
        <authorList>
            <person name="Roberts W.R."/>
            <person name="Alverson A.J."/>
        </authorList>
    </citation>
    <scope>NUCLEOTIDE SEQUENCE [LARGE SCALE GENOMIC DNA]</scope>
    <source>
        <strain evidence="2 3">AJA228-03</strain>
    </source>
</reference>
<feature type="compositionally biased region" description="Acidic residues" evidence="1">
    <location>
        <begin position="285"/>
        <end position="298"/>
    </location>
</feature>
<evidence type="ECO:0000313" key="2">
    <source>
        <dbReference type="EMBL" id="KAL3810303.1"/>
    </source>
</evidence>
<feature type="region of interest" description="Disordered" evidence="1">
    <location>
        <begin position="256"/>
        <end position="307"/>
    </location>
</feature>
<sequence>MLLSGLNEKTYTLLFELTLHMISTSLSLSTPLRVKRKRSVNVIKAEKPYEEVIWPMEVYCRLLSIFQNYSIFFPRRLILTTVKISSNMIKLSNFHLQQCVRWRNSQPTQMGIGMDFAAVELLQPLIDCVASLSLGYIVSFCNAMKIERGLGGNYKHTKAIAGLLFRCEGIKETLQNICQSHILTYPTDFTTTQGTMDSHKRKRDVFDEDEEPEMVLHRSNREFATQRKRGSLTKTNNSPSVLELLSEPGNCEYVHSDSINSNSFQKPNSAESEESSLNSDVRNSDDDDSMQESDDDDSFGVIGDWGT</sequence>
<comment type="caution">
    <text evidence="2">The sequence shown here is derived from an EMBL/GenBank/DDBJ whole genome shotgun (WGS) entry which is preliminary data.</text>
</comment>
<feature type="region of interest" description="Disordered" evidence="1">
    <location>
        <begin position="219"/>
        <end position="243"/>
    </location>
</feature>
<protein>
    <submittedName>
        <fullName evidence="2">Uncharacterized protein</fullName>
    </submittedName>
</protein>
<accession>A0ABD3RBF8</accession>
<gene>
    <name evidence="2" type="ORF">ACHAXA_007027</name>
</gene>
<proteinExistence type="predicted"/>
<dbReference type="EMBL" id="JALLPB020000341">
    <property type="protein sequence ID" value="KAL3810303.1"/>
    <property type="molecule type" value="Genomic_DNA"/>
</dbReference>
<organism evidence="2 3">
    <name type="scientific">Cyclostephanos tholiformis</name>
    <dbReference type="NCBI Taxonomy" id="382380"/>
    <lineage>
        <taxon>Eukaryota</taxon>
        <taxon>Sar</taxon>
        <taxon>Stramenopiles</taxon>
        <taxon>Ochrophyta</taxon>
        <taxon>Bacillariophyta</taxon>
        <taxon>Coscinodiscophyceae</taxon>
        <taxon>Thalassiosirophycidae</taxon>
        <taxon>Stephanodiscales</taxon>
        <taxon>Stephanodiscaceae</taxon>
        <taxon>Cyclostephanos</taxon>
    </lineage>
</organism>